<keyword evidence="5" id="KW-0539">Nucleus</keyword>
<dbReference type="InterPro" id="IPR001138">
    <property type="entry name" value="Zn2Cys6_DnaBD"/>
</dbReference>
<evidence type="ECO:0000259" key="6">
    <source>
        <dbReference type="PROSITE" id="PS50048"/>
    </source>
</evidence>
<dbReference type="PROSITE" id="PS00463">
    <property type="entry name" value="ZN2_CY6_FUNGAL_1"/>
    <property type="match status" value="1"/>
</dbReference>
<dbReference type="STRING" id="1448318.A0A319DXD5"/>
<dbReference type="GO" id="GO:0005634">
    <property type="term" value="C:nucleus"/>
    <property type="evidence" value="ECO:0007669"/>
    <property type="project" value="UniProtKB-SubCell"/>
</dbReference>
<dbReference type="InterPro" id="IPR036864">
    <property type="entry name" value="Zn2-C6_fun-type_DNA-bd_sf"/>
</dbReference>
<dbReference type="Proteomes" id="UP000248423">
    <property type="component" value="Unassembled WGS sequence"/>
</dbReference>
<dbReference type="SUPFAM" id="SSF57701">
    <property type="entry name" value="Zn2/Cys6 DNA-binding domain"/>
    <property type="match status" value="1"/>
</dbReference>
<dbReference type="GO" id="GO:0000981">
    <property type="term" value="F:DNA-binding transcription factor activity, RNA polymerase II-specific"/>
    <property type="evidence" value="ECO:0007669"/>
    <property type="project" value="InterPro"/>
</dbReference>
<evidence type="ECO:0000256" key="3">
    <source>
        <dbReference type="ARBA" id="ARBA00023125"/>
    </source>
</evidence>
<dbReference type="AlphaFoldDB" id="A0A319DXD5"/>
<evidence type="ECO:0000313" key="8">
    <source>
        <dbReference type="Proteomes" id="UP000248423"/>
    </source>
</evidence>
<proteinExistence type="predicted"/>
<dbReference type="OrthoDB" id="5130013at2759"/>
<evidence type="ECO:0000256" key="1">
    <source>
        <dbReference type="ARBA" id="ARBA00004123"/>
    </source>
</evidence>
<dbReference type="SMART" id="SM00066">
    <property type="entry name" value="GAL4"/>
    <property type="match status" value="1"/>
</dbReference>
<dbReference type="EMBL" id="KZ826405">
    <property type="protein sequence ID" value="PYI01870.1"/>
    <property type="molecule type" value="Genomic_DNA"/>
</dbReference>
<dbReference type="GO" id="GO:0045944">
    <property type="term" value="P:positive regulation of transcription by RNA polymerase II"/>
    <property type="evidence" value="ECO:0007669"/>
    <property type="project" value="TreeGrafter"/>
</dbReference>
<evidence type="ECO:0000256" key="5">
    <source>
        <dbReference type="ARBA" id="ARBA00023242"/>
    </source>
</evidence>
<keyword evidence="8" id="KW-1185">Reference proteome</keyword>
<keyword evidence="3" id="KW-0238">DNA-binding</keyword>
<dbReference type="VEuPathDB" id="FungiDB:BO78DRAFT_240542"/>
<comment type="subcellular location">
    <subcellularLocation>
        <location evidence="1">Nucleus</location>
    </subcellularLocation>
</comment>
<keyword evidence="4" id="KW-0804">Transcription</keyword>
<sequence length="515" mass="57552">MSRSCYTCRRRRVECDMSQPPCSKCTKAGLECFQKRPLRWVQGAAFRGKPKTASAKITLVSSTVMDKSPLTSNGDILPGTSNRANSTCTDDLEDPSDILGIPPGLDDPSIIRLDKTSRYYLYYYSKCVCKLFIMYDSNQNPMRKLIPAALEEPVLLMSVVALSAQHMANTARRFYSSEGTTYAGAGSADAHHSALLYKHQAIQGLSRAVNDARLCRRDLTVASAFLLIFLDLLESGSDNWNFHLEGLKKLMNSISQTEGSHTTRQGLEATVQELRDFIIRQIYLIDTLGATCTRPRLLSRSAFPQSVMPLQMSVDKAYLGCPDDLLDALRSFSISRDAIATPELVQNTEVYPHIQKVRAVLDSTRNFDCHSWAAGLSRPDSSIRSMTLDKLAQSYKLGSLIYGTRVLDALTGSVTSMSDSLNQLIDVIDALKSDDALFKCVLWPMFVAGLESREESQRQSVIDCLEKFWFETKCINVVNAANILRRFWKQEECGTICSSQWIFNIGQIEGDWLLI</sequence>
<dbReference type="InterPro" id="IPR021858">
    <property type="entry name" value="Fun_TF"/>
</dbReference>
<dbReference type="CDD" id="cd00067">
    <property type="entry name" value="GAL4"/>
    <property type="match status" value="1"/>
</dbReference>
<dbReference type="Pfam" id="PF11951">
    <property type="entry name" value="Fungal_trans_2"/>
    <property type="match status" value="1"/>
</dbReference>
<dbReference type="PANTHER" id="PTHR37534">
    <property type="entry name" value="TRANSCRIPTIONAL ACTIVATOR PROTEIN UGA3"/>
    <property type="match status" value="1"/>
</dbReference>
<name>A0A319DXD5_ASPSB</name>
<evidence type="ECO:0000256" key="4">
    <source>
        <dbReference type="ARBA" id="ARBA00023163"/>
    </source>
</evidence>
<protein>
    <submittedName>
        <fullName evidence="7">C6 transcription factor (Acr-2)</fullName>
    </submittedName>
</protein>
<organism evidence="7 8">
    <name type="scientific">Aspergillus sclerotiicarbonarius (strain CBS 121057 / IBT 28362)</name>
    <dbReference type="NCBI Taxonomy" id="1448318"/>
    <lineage>
        <taxon>Eukaryota</taxon>
        <taxon>Fungi</taxon>
        <taxon>Dikarya</taxon>
        <taxon>Ascomycota</taxon>
        <taxon>Pezizomycotina</taxon>
        <taxon>Eurotiomycetes</taxon>
        <taxon>Eurotiomycetidae</taxon>
        <taxon>Eurotiales</taxon>
        <taxon>Aspergillaceae</taxon>
        <taxon>Aspergillus</taxon>
        <taxon>Aspergillus subgen. Circumdati</taxon>
    </lineage>
</organism>
<reference evidence="7 8" key="1">
    <citation type="submission" date="2018-02" db="EMBL/GenBank/DDBJ databases">
        <title>The genomes of Aspergillus section Nigri reveals drivers in fungal speciation.</title>
        <authorList>
            <consortium name="DOE Joint Genome Institute"/>
            <person name="Vesth T.C."/>
            <person name="Nybo J."/>
            <person name="Theobald S."/>
            <person name="Brandl J."/>
            <person name="Frisvad J.C."/>
            <person name="Nielsen K.F."/>
            <person name="Lyhne E.K."/>
            <person name="Kogle M.E."/>
            <person name="Kuo A."/>
            <person name="Riley R."/>
            <person name="Clum A."/>
            <person name="Nolan M."/>
            <person name="Lipzen A."/>
            <person name="Salamov A."/>
            <person name="Henrissat B."/>
            <person name="Wiebenga A."/>
            <person name="De vries R.P."/>
            <person name="Grigoriev I.V."/>
            <person name="Mortensen U.H."/>
            <person name="Andersen M.R."/>
            <person name="Baker S.E."/>
        </authorList>
    </citation>
    <scope>NUCLEOTIDE SEQUENCE [LARGE SCALE GENOMIC DNA]</scope>
    <source>
        <strain evidence="7 8">CBS 121057</strain>
    </source>
</reference>
<dbReference type="PANTHER" id="PTHR37534:SF8">
    <property type="entry name" value="ZN(II)2CYS6 TRANSCRIPTION FACTOR (EUROFUNG)"/>
    <property type="match status" value="1"/>
</dbReference>
<feature type="domain" description="Zn(2)-C6 fungal-type" evidence="6">
    <location>
        <begin position="4"/>
        <end position="32"/>
    </location>
</feature>
<dbReference type="Pfam" id="PF00172">
    <property type="entry name" value="Zn_clus"/>
    <property type="match status" value="1"/>
</dbReference>
<accession>A0A319DXD5</accession>
<keyword evidence="2" id="KW-0805">Transcription regulation</keyword>
<dbReference type="GO" id="GO:0000976">
    <property type="term" value="F:transcription cis-regulatory region binding"/>
    <property type="evidence" value="ECO:0007669"/>
    <property type="project" value="TreeGrafter"/>
</dbReference>
<dbReference type="GO" id="GO:0008270">
    <property type="term" value="F:zinc ion binding"/>
    <property type="evidence" value="ECO:0007669"/>
    <property type="project" value="InterPro"/>
</dbReference>
<evidence type="ECO:0000313" key="7">
    <source>
        <dbReference type="EMBL" id="PYI01870.1"/>
    </source>
</evidence>
<gene>
    <name evidence="7" type="ORF">BO78DRAFT_240542</name>
</gene>
<dbReference type="PROSITE" id="PS50048">
    <property type="entry name" value="ZN2_CY6_FUNGAL_2"/>
    <property type="match status" value="1"/>
</dbReference>
<evidence type="ECO:0000256" key="2">
    <source>
        <dbReference type="ARBA" id="ARBA00023015"/>
    </source>
</evidence>
<dbReference type="Gene3D" id="4.10.240.10">
    <property type="entry name" value="Zn(2)-C6 fungal-type DNA-binding domain"/>
    <property type="match status" value="1"/>
</dbReference>